<dbReference type="AlphaFoldDB" id="A0A9P6ZK15"/>
<keyword evidence="3" id="KW-1185">Reference proteome</keyword>
<reference evidence="2" key="1">
    <citation type="journal article" date="2020" name="New Phytol.">
        <title>Comparative genomics reveals dynamic genome evolution in host specialist ectomycorrhizal fungi.</title>
        <authorList>
            <person name="Lofgren L.A."/>
            <person name="Nguyen N.H."/>
            <person name="Vilgalys R."/>
            <person name="Ruytinx J."/>
            <person name="Liao H.L."/>
            <person name="Branco S."/>
            <person name="Kuo A."/>
            <person name="LaButti K."/>
            <person name="Lipzen A."/>
            <person name="Andreopoulos W."/>
            <person name="Pangilinan J."/>
            <person name="Riley R."/>
            <person name="Hundley H."/>
            <person name="Na H."/>
            <person name="Barry K."/>
            <person name="Grigoriev I.V."/>
            <person name="Stajich J.E."/>
            <person name="Kennedy P.G."/>
        </authorList>
    </citation>
    <scope>NUCLEOTIDE SEQUENCE</scope>
    <source>
        <strain evidence="2">DOB743</strain>
    </source>
</reference>
<dbReference type="Proteomes" id="UP000714275">
    <property type="component" value="Unassembled WGS sequence"/>
</dbReference>
<evidence type="ECO:0000256" key="1">
    <source>
        <dbReference type="SAM" id="MobiDB-lite"/>
    </source>
</evidence>
<evidence type="ECO:0000313" key="2">
    <source>
        <dbReference type="EMBL" id="KAG1769563.1"/>
    </source>
</evidence>
<evidence type="ECO:0000313" key="3">
    <source>
        <dbReference type="Proteomes" id="UP000714275"/>
    </source>
</evidence>
<accession>A0A9P6ZK15</accession>
<sequence length="342" mass="39053">MCLQSRLVSIKTYANRNACRGWFCYVVEGDVCQLLHQYRALNEFLVHVNDCSDELFALMMSCGRKSIGIMTTAIKARPMPDPGFYPIESISIIRHLELTFVSHYSLSCSQEKTVQRRENSPSPMRKKNKKRRSQKPLANIDSSNPKEPWLDLSFLNRQCTQEDYLCNYWRYTVADEQSMRFDYFLNVIDAHESELWQGFSDDYVPSWRNSWKFVRAGKATMNTAIELGPDAPTMLKRPDLRAEQAIANVSVKKPTATKVAPARIQEITFRSIVEEFAASHNLLFIPTGRAHEKSRMPLFRVSSSIGGKGGLLVYVQDDAVWAPDGDEYGAITLEDMVLRANK</sequence>
<feature type="region of interest" description="Disordered" evidence="1">
    <location>
        <begin position="113"/>
        <end position="144"/>
    </location>
</feature>
<name>A0A9P6ZK15_9AGAM</name>
<protein>
    <submittedName>
        <fullName evidence="2">Uncharacterized protein</fullName>
    </submittedName>
</protein>
<organism evidence="2 3">
    <name type="scientific">Suillus placidus</name>
    <dbReference type="NCBI Taxonomy" id="48579"/>
    <lineage>
        <taxon>Eukaryota</taxon>
        <taxon>Fungi</taxon>
        <taxon>Dikarya</taxon>
        <taxon>Basidiomycota</taxon>
        <taxon>Agaricomycotina</taxon>
        <taxon>Agaricomycetes</taxon>
        <taxon>Agaricomycetidae</taxon>
        <taxon>Boletales</taxon>
        <taxon>Suillineae</taxon>
        <taxon>Suillaceae</taxon>
        <taxon>Suillus</taxon>
    </lineage>
</organism>
<dbReference type="OrthoDB" id="2669980at2759"/>
<gene>
    <name evidence="2" type="ORF">EV702DRAFT_1141254</name>
</gene>
<dbReference type="EMBL" id="JABBWD010000071">
    <property type="protein sequence ID" value="KAG1769563.1"/>
    <property type="molecule type" value="Genomic_DNA"/>
</dbReference>
<feature type="compositionally biased region" description="Basic residues" evidence="1">
    <location>
        <begin position="124"/>
        <end position="134"/>
    </location>
</feature>
<proteinExistence type="predicted"/>
<comment type="caution">
    <text evidence="2">The sequence shown here is derived from an EMBL/GenBank/DDBJ whole genome shotgun (WGS) entry which is preliminary data.</text>
</comment>